<dbReference type="InterPro" id="IPR039726">
    <property type="entry name" value="Prp40-like"/>
</dbReference>
<dbReference type="InterPro" id="IPR001202">
    <property type="entry name" value="WW_dom"/>
</dbReference>
<reference evidence="4" key="1">
    <citation type="submission" date="2010-02" db="EMBL/GenBank/DDBJ databases">
        <title>Sequencing and annotation of the Blastocystis hominis genome.</title>
        <authorList>
            <person name="Wincker P."/>
        </authorList>
    </citation>
    <scope>NUCLEOTIDE SEQUENCE</scope>
    <source>
        <strain evidence="4">Singapore isolate B</strain>
    </source>
</reference>
<dbReference type="InterPro" id="IPR036020">
    <property type="entry name" value="WW_dom_sf"/>
</dbReference>
<dbReference type="Gene3D" id="2.20.70.10">
    <property type="match status" value="2"/>
</dbReference>
<name>D8MAV6_BLAHO</name>
<dbReference type="GO" id="GO:0071004">
    <property type="term" value="C:U2-type prespliceosome"/>
    <property type="evidence" value="ECO:0007669"/>
    <property type="project" value="TreeGrafter"/>
</dbReference>
<evidence type="ECO:0000313" key="4">
    <source>
        <dbReference type="EMBL" id="CBK25195.2"/>
    </source>
</evidence>
<dbReference type="Pfam" id="PF01846">
    <property type="entry name" value="FF"/>
    <property type="match status" value="1"/>
</dbReference>
<dbReference type="SUPFAM" id="SSF51045">
    <property type="entry name" value="WW domain"/>
    <property type="match status" value="2"/>
</dbReference>
<keyword evidence="1" id="KW-0175">Coiled coil</keyword>
<dbReference type="SMART" id="SM00456">
    <property type="entry name" value="WW"/>
    <property type="match status" value="2"/>
</dbReference>
<dbReference type="CDD" id="cd00201">
    <property type="entry name" value="WW"/>
    <property type="match status" value="2"/>
</dbReference>
<sequence length="643" mass="72405">MGTPNVQPVRASKETSRAPAKRFQENPVPPSHIDKRVLSSSSAAPTSSVPAFRAAPTAAPPILPLSLSKTSRPKPATAVSDWSVFKTAEGVEYYYNQRTRATTYEKPDELKSDAERQLQPCPWKEFRTGDGKRYWSNIHTGISVWEEPRELKAYKAELARLQQQSADSPRDSRLAPAAPQPAATFTPHAISNSPFIATISTVSTVSTNEAASAPASSNPPSAASQPAAEPAAQPSPAGSPSASPAVATWSTPSEAKAAFQSLLREVVTHPSMSWKEAVPLLTGDIRYTALPTAGQRKQEFSEFTSKLLKEQREAKQRRKAEAREQFRALLQTSGADARATYEDLAKLVGADARWTGLERSERETEVRFYLQSVKQKARDEEKARRKKELDALYAVFDGMALEPSARWSDKEAEVQAKFQGSVIAGKALRDLFYDYLDQLRDKREKEQKQRQKEFRQFLFDVLEKLLNENRIRPEFHWEEVEAVMTEDEKPRFPDVKLAPQPILNEFIDKVNNRVRFEEKSLLEFQSSKLVAWTSATSFEALNEAVDALLQSEKRSDPQYHSVFSYLPAWKQLVEKQPGVARCAFRWMQRRLQREEAERENSPVKKAFLGLLDEYLYDPEHLEYTSDGRRSGTRRTACGGTESS</sequence>
<dbReference type="OMA" id="ARCAFRW"/>
<evidence type="ECO:0000313" key="5">
    <source>
        <dbReference type="Proteomes" id="UP000008312"/>
    </source>
</evidence>
<organism evidence="4">
    <name type="scientific">Blastocystis hominis</name>
    <dbReference type="NCBI Taxonomy" id="12968"/>
    <lineage>
        <taxon>Eukaryota</taxon>
        <taxon>Sar</taxon>
        <taxon>Stramenopiles</taxon>
        <taxon>Bigyra</taxon>
        <taxon>Opalozoa</taxon>
        <taxon>Opalinata</taxon>
        <taxon>Blastocystidae</taxon>
        <taxon>Blastocystis</taxon>
    </lineage>
</organism>
<dbReference type="PROSITE" id="PS50020">
    <property type="entry name" value="WW_DOMAIN_2"/>
    <property type="match status" value="2"/>
</dbReference>
<feature type="region of interest" description="Disordered" evidence="2">
    <location>
        <begin position="1"/>
        <end position="55"/>
    </location>
</feature>
<feature type="compositionally biased region" description="Low complexity" evidence="2">
    <location>
        <begin position="175"/>
        <end position="189"/>
    </location>
</feature>
<dbReference type="RefSeq" id="XP_012899243.1">
    <property type="nucleotide sequence ID" value="XM_013043789.1"/>
</dbReference>
<feature type="coiled-coil region" evidence="1">
    <location>
        <begin position="305"/>
        <end position="332"/>
    </location>
</feature>
<dbReference type="SMART" id="SM00441">
    <property type="entry name" value="FF"/>
    <property type="match status" value="2"/>
</dbReference>
<feature type="domain" description="WW" evidence="3">
    <location>
        <begin position="117"/>
        <end position="150"/>
    </location>
</feature>
<feature type="domain" description="WW" evidence="3">
    <location>
        <begin position="76"/>
        <end position="109"/>
    </location>
</feature>
<feature type="compositionally biased region" description="Low complexity" evidence="2">
    <location>
        <begin position="210"/>
        <end position="247"/>
    </location>
</feature>
<accession>D8MAV6</accession>
<dbReference type="Proteomes" id="UP000008312">
    <property type="component" value="Unassembled WGS sequence"/>
</dbReference>
<dbReference type="EMBL" id="FN668690">
    <property type="protein sequence ID" value="CBK25195.2"/>
    <property type="molecule type" value="Genomic_DNA"/>
</dbReference>
<dbReference type="PANTHER" id="PTHR11864">
    <property type="entry name" value="PRE-MRNA-PROCESSING PROTEIN PRP40"/>
    <property type="match status" value="1"/>
</dbReference>
<dbReference type="GO" id="GO:0003723">
    <property type="term" value="F:RNA binding"/>
    <property type="evidence" value="ECO:0007669"/>
    <property type="project" value="TreeGrafter"/>
</dbReference>
<evidence type="ECO:0000256" key="2">
    <source>
        <dbReference type="SAM" id="MobiDB-lite"/>
    </source>
</evidence>
<feature type="region of interest" description="Disordered" evidence="2">
    <location>
        <begin position="210"/>
        <end position="249"/>
    </location>
</feature>
<evidence type="ECO:0000259" key="3">
    <source>
        <dbReference type="PROSITE" id="PS50020"/>
    </source>
</evidence>
<dbReference type="InterPro" id="IPR036517">
    <property type="entry name" value="FF_domain_sf"/>
</dbReference>
<keyword evidence="5" id="KW-1185">Reference proteome</keyword>
<dbReference type="PANTHER" id="PTHR11864:SF0">
    <property type="entry name" value="PRP40 PRE-MRNA PROCESSING FACTOR 40 HOMOLOG A (YEAST)"/>
    <property type="match status" value="1"/>
</dbReference>
<dbReference type="InParanoid" id="D8MAV6"/>
<evidence type="ECO:0000256" key="1">
    <source>
        <dbReference type="SAM" id="Coils"/>
    </source>
</evidence>
<dbReference type="AlphaFoldDB" id="D8MAV6"/>
<dbReference type="PROSITE" id="PS01159">
    <property type="entry name" value="WW_DOMAIN_1"/>
    <property type="match status" value="1"/>
</dbReference>
<feature type="region of interest" description="Disordered" evidence="2">
    <location>
        <begin position="624"/>
        <end position="643"/>
    </location>
</feature>
<protein>
    <recommendedName>
        <fullName evidence="3">WW domain-containing protein</fullName>
    </recommendedName>
</protein>
<proteinExistence type="predicted"/>
<dbReference type="OrthoDB" id="187617at2759"/>
<dbReference type="GO" id="GO:0045292">
    <property type="term" value="P:mRNA cis splicing, via spliceosome"/>
    <property type="evidence" value="ECO:0007669"/>
    <property type="project" value="InterPro"/>
</dbReference>
<dbReference type="GeneID" id="24921825"/>
<dbReference type="InterPro" id="IPR002713">
    <property type="entry name" value="FF_domain"/>
</dbReference>
<dbReference type="Gene3D" id="1.10.10.440">
    <property type="entry name" value="FF domain"/>
    <property type="match status" value="2"/>
</dbReference>
<dbReference type="GO" id="GO:0005685">
    <property type="term" value="C:U1 snRNP"/>
    <property type="evidence" value="ECO:0007669"/>
    <property type="project" value="TreeGrafter"/>
</dbReference>
<feature type="region of interest" description="Disordered" evidence="2">
    <location>
        <begin position="162"/>
        <end position="189"/>
    </location>
</feature>
<gene>
    <name evidence="4" type="ORF">GSBLH_T00004824001</name>
</gene>
<dbReference type="SUPFAM" id="SSF81698">
    <property type="entry name" value="FF domain"/>
    <property type="match status" value="2"/>
</dbReference>
<feature type="compositionally biased region" description="Low complexity" evidence="2">
    <location>
        <begin position="39"/>
        <end position="55"/>
    </location>
</feature>